<dbReference type="EMBL" id="HBUF01336056">
    <property type="protein sequence ID" value="CAG6698058.1"/>
    <property type="molecule type" value="Transcribed_RNA"/>
</dbReference>
<organism evidence="2">
    <name type="scientific">Cacopsylla melanoneura</name>
    <dbReference type="NCBI Taxonomy" id="428564"/>
    <lineage>
        <taxon>Eukaryota</taxon>
        <taxon>Metazoa</taxon>
        <taxon>Ecdysozoa</taxon>
        <taxon>Arthropoda</taxon>
        <taxon>Hexapoda</taxon>
        <taxon>Insecta</taxon>
        <taxon>Pterygota</taxon>
        <taxon>Neoptera</taxon>
        <taxon>Paraneoptera</taxon>
        <taxon>Hemiptera</taxon>
        <taxon>Sternorrhyncha</taxon>
        <taxon>Psylloidea</taxon>
        <taxon>Psyllidae</taxon>
        <taxon>Psyllinae</taxon>
        <taxon>Cacopsylla</taxon>
    </lineage>
</organism>
<dbReference type="SMART" id="SM00225">
    <property type="entry name" value="BTB"/>
    <property type="match status" value="1"/>
</dbReference>
<dbReference type="SUPFAM" id="SSF54695">
    <property type="entry name" value="POZ domain"/>
    <property type="match status" value="1"/>
</dbReference>
<dbReference type="InterPro" id="IPR052407">
    <property type="entry name" value="BTB_POZ_domain_cont_9"/>
</dbReference>
<dbReference type="InterPro" id="IPR000210">
    <property type="entry name" value="BTB/POZ_dom"/>
</dbReference>
<feature type="domain" description="BTB" evidence="1">
    <location>
        <begin position="28"/>
        <end position="96"/>
    </location>
</feature>
<sequence>MKQNLVYTDGLKALQKRMELMYNNKDHSDTVFIVNAQKFFVSRQLIAVASKKLDAVMSEYFTYCDDGEIKLHAVKCEESFSIVLKYMYGLDVNFGETKVEVLCDVIRLAETFQLDQFCKDLQCHLSKLDEFDIDSLAVLLNTARKYNLNELYERLQVFAFENAEQFVKHESIVSLLYEVLLDLIKSDWFCAPEIEILTGVLNWHMEMNTKESKSIDGNDDTQMNTKDNKCIGEELDTTSEAGSSVCDSLTSSSNMKPIETNTVEGIQDLEQEEVKETDEDNVDKHNSNMEPAEIAEQKLKCSELKKSFSENVLKSLLPHVRGKQILWFDIVALHETNLYETYKHVLRDTKLFSQNNDLRRKYVPTARQATSKDVTVTTGVTTSAPAFNFSNWGSTLSPTAPSEAMTKAPVPQAAASGMFTHSPILISKTPVSEAVFTHSPLFGSWTPVSEAVSTPSPLFGSRTPVSEAVFTHSPNIFGSRTPVSEAVLTPSPNIFGSKTKYF</sequence>
<dbReference type="InterPro" id="IPR011705">
    <property type="entry name" value="BACK"/>
</dbReference>
<dbReference type="Gene3D" id="3.30.710.10">
    <property type="entry name" value="Potassium Channel Kv1.1, Chain A"/>
    <property type="match status" value="1"/>
</dbReference>
<reference evidence="2" key="1">
    <citation type="submission" date="2021-05" db="EMBL/GenBank/DDBJ databases">
        <authorList>
            <person name="Alioto T."/>
            <person name="Alioto T."/>
            <person name="Gomez Garrido J."/>
        </authorList>
    </citation>
    <scope>NUCLEOTIDE SEQUENCE</scope>
</reference>
<dbReference type="Pfam" id="PF00651">
    <property type="entry name" value="BTB"/>
    <property type="match status" value="1"/>
</dbReference>
<dbReference type="Gene3D" id="1.25.40.420">
    <property type="match status" value="1"/>
</dbReference>
<dbReference type="GO" id="GO:0008344">
    <property type="term" value="P:adult locomotory behavior"/>
    <property type="evidence" value="ECO:0007669"/>
    <property type="project" value="TreeGrafter"/>
</dbReference>
<accession>A0A8D8XJS1</accession>
<name>A0A8D8XJS1_9HEMI</name>
<evidence type="ECO:0000313" key="2">
    <source>
        <dbReference type="EMBL" id="CAG6698058.1"/>
    </source>
</evidence>
<dbReference type="PANTHER" id="PTHR46306:SF1">
    <property type="entry name" value="BTB_POZ DOMAIN-CONTAINING PROTEIN 9"/>
    <property type="match status" value="1"/>
</dbReference>
<dbReference type="PANTHER" id="PTHR46306">
    <property type="entry name" value="BTB/POZ DOMAIN-CONTAINING PROTEIN 9"/>
    <property type="match status" value="1"/>
</dbReference>
<dbReference type="InterPro" id="IPR011333">
    <property type="entry name" value="SKP1/BTB/POZ_sf"/>
</dbReference>
<dbReference type="GO" id="GO:0048512">
    <property type="term" value="P:circadian behavior"/>
    <property type="evidence" value="ECO:0007669"/>
    <property type="project" value="TreeGrafter"/>
</dbReference>
<dbReference type="AlphaFoldDB" id="A0A8D8XJS1"/>
<dbReference type="Pfam" id="PF07707">
    <property type="entry name" value="BACK"/>
    <property type="match status" value="1"/>
</dbReference>
<dbReference type="GO" id="GO:0005737">
    <property type="term" value="C:cytoplasm"/>
    <property type="evidence" value="ECO:0007669"/>
    <property type="project" value="TreeGrafter"/>
</dbReference>
<proteinExistence type="predicted"/>
<dbReference type="PROSITE" id="PS50097">
    <property type="entry name" value="BTB"/>
    <property type="match status" value="1"/>
</dbReference>
<protein>
    <submittedName>
        <fullName evidence="2">BTB/POZ domain-containing protein 9</fullName>
    </submittedName>
</protein>
<dbReference type="GO" id="GO:0050804">
    <property type="term" value="P:modulation of chemical synaptic transmission"/>
    <property type="evidence" value="ECO:0007669"/>
    <property type="project" value="TreeGrafter"/>
</dbReference>
<evidence type="ECO:0000259" key="1">
    <source>
        <dbReference type="PROSITE" id="PS50097"/>
    </source>
</evidence>